<sequence length="798" mass="89619">MSHLGFKTVVYHGEVLLGELDTVPAKDENFRFPNNEIRIHHISPYSERCYPLSVLQTISASSAICKLEPTSNPSIDQSQLINLHASCFYERKTAVAMHENDEIHLVAMPSKQKRFPCFWCYLVPRGLYNACMGMLNLRCLAIVFDLDETLIVANTMKSFEDRIEALRGWIARETDLIRASGMSAEMNRYMEDRALLKQYAETDCVLDGGKVYKVQEEEVPKLVEGHEQVFRPVIRLPEKNVVLTRINPENRDTSVLVKLRPAWEDLRSYLIAKGRKRFEVYVCTMAERDYALEMWRLLDPEAHLISLKQLLDRVVCVRSGARKSLLNVFQGGNCHPKMAMVIDDRLKVWEDKDQPRVHVVPPFTPYYAPQAEMANAVPVLCVARNVACNVRGGFFKEFDENMLQKIIEVHYEDEVANLPSSPDVSNYLISEDAGFAMNGSVNAPFPEGLNGPEVAQKLKEEKNLPKSDTDPANNVAEPKPESSQLPVASNVNVSGTAFSRGALPYEKPSLLGAPFRRENTFSESDPDGKRRFSIMNRGQDMRYRGPEPPLIPKLPGQFQMPLSLGGLSVEEDHYTGNAISRTPALVQEPEMVRNDKQRARQHSLCHVISVSTPAGSQIKNEEANSRQEGQRQNQLLGNQYPGMSGSQNQSSGNSKEYQPEGAKLNSLPSLSIGVLQEIGRRCNSRVEYRPLVSTSDDLRFSFEVLFTGEKIGFGMGKTRKDAQQQAAENALQNLADKYLSHIARSRAADKETDKLPTSNDNGFIWETADPGFDEQPVENGLRKRNASEVGIPDDSVHD</sequence>
<evidence type="ECO:0000313" key="2">
    <source>
        <dbReference type="Proteomes" id="UP001060085"/>
    </source>
</evidence>
<reference evidence="2" key="1">
    <citation type="journal article" date="2023" name="Nat. Plants">
        <title>Single-cell RNA sequencing provides a high-resolution roadmap for understanding the multicellular compartmentation of specialized metabolism.</title>
        <authorList>
            <person name="Sun S."/>
            <person name="Shen X."/>
            <person name="Li Y."/>
            <person name="Li Y."/>
            <person name="Wang S."/>
            <person name="Li R."/>
            <person name="Zhang H."/>
            <person name="Shen G."/>
            <person name="Guo B."/>
            <person name="Wei J."/>
            <person name="Xu J."/>
            <person name="St-Pierre B."/>
            <person name="Chen S."/>
            <person name="Sun C."/>
        </authorList>
    </citation>
    <scope>NUCLEOTIDE SEQUENCE [LARGE SCALE GENOMIC DNA]</scope>
</reference>
<name>A0ACC0ASN1_CATRO</name>
<comment type="caution">
    <text evidence="1">The sequence shown here is derived from an EMBL/GenBank/DDBJ whole genome shotgun (WGS) entry which is preliminary data.</text>
</comment>
<protein>
    <submittedName>
        <fullName evidence="1">Uncharacterized protein</fullName>
    </submittedName>
</protein>
<evidence type="ECO:0000313" key="1">
    <source>
        <dbReference type="EMBL" id="KAI5663544.1"/>
    </source>
</evidence>
<accession>A0ACC0ASN1</accession>
<keyword evidence="2" id="KW-1185">Reference proteome</keyword>
<proteinExistence type="predicted"/>
<gene>
    <name evidence="1" type="ORF">M9H77_22867</name>
</gene>
<dbReference type="Proteomes" id="UP001060085">
    <property type="component" value="Linkage Group LG05"/>
</dbReference>
<organism evidence="1 2">
    <name type="scientific">Catharanthus roseus</name>
    <name type="common">Madagascar periwinkle</name>
    <name type="synonym">Vinca rosea</name>
    <dbReference type="NCBI Taxonomy" id="4058"/>
    <lineage>
        <taxon>Eukaryota</taxon>
        <taxon>Viridiplantae</taxon>
        <taxon>Streptophyta</taxon>
        <taxon>Embryophyta</taxon>
        <taxon>Tracheophyta</taxon>
        <taxon>Spermatophyta</taxon>
        <taxon>Magnoliopsida</taxon>
        <taxon>eudicotyledons</taxon>
        <taxon>Gunneridae</taxon>
        <taxon>Pentapetalae</taxon>
        <taxon>asterids</taxon>
        <taxon>lamiids</taxon>
        <taxon>Gentianales</taxon>
        <taxon>Apocynaceae</taxon>
        <taxon>Rauvolfioideae</taxon>
        <taxon>Vinceae</taxon>
        <taxon>Catharanthinae</taxon>
        <taxon>Catharanthus</taxon>
    </lineage>
</organism>
<dbReference type="EMBL" id="CM044705">
    <property type="protein sequence ID" value="KAI5663544.1"/>
    <property type="molecule type" value="Genomic_DNA"/>
</dbReference>